<dbReference type="EMBL" id="WOCE01000002">
    <property type="protein sequence ID" value="KAE9619977.1"/>
    <property type="molecule type" value="Genomic_DNA"/>
</dbReference>
<dbReference type="InterPro" id="IPR002213">
    <property type="entry name" value="UDP_glucos_trans"/>
</dbReference>
<dbReference type="FunFam" id="3.40.50.2000:FF:000061">
    <property type="entry name" value="UDP-glycosyltransferase 83A1"/>
    <property type="match status" value="1"/>
</dbReference>
<evidence type="ECO:0000256" key="2">
    <source>
        <dbReference type="ARBA" id="ARBA00022679"/>
    </source>
</evidence>
<dbReference type="PANTHER" id="PTHR11926">
    <property type="entry name" value="GLUCOSYL/GLUCURONOSYL TRANSFERASES"/>
    <property type="match status" value="1"/>
</dbReference>
<evidence type="ECO:0000313" key="3">
    <source>
        <dbReference type="EMBL" id="KAE9619977.1"/>
    </source>
</evidence>
<dbReference type="AlphaFoldDB" id="A0A6A5N5K9"/>
<name>A0A6A5N5K9_LUPAL</name>
<sequence length="456" mass="51258">MSIPTILVLPYPAQGHVNPMMLFSQKLAEQGCNIIFVNTDFNHKRVLSSMLNQENFINETSLIKLVSIPDGLEPEHDRNSLGDLCVSMLSTMPSLLEKLIEDINMKGDYRISCIIVDGFMAWVLEVATKLGIKGAVFWPASAAIVALTCNIPKLIDDGIINSYGIPNKKGTFSISPNMPAMDASTIWWTNMLDPIGEKKIFDYVLNFVGALNLTEWWVGNTTYELEPGALSLVPKLQPIGPLLMNSHDNSTRSMGQFWKEDLSCMNWLDQQPHGSVIYVAFGSFTLFDQVQFTELAFGLELTNRPFLWVVRQDRNSSNKLTLPIEFHGNQGMIIEWAPQQKVLSHPAIACFVSHCGWNSTIEGLSNGVPFLCWPYFGDQIYNKKYICDELKVGLGFESDGNRVISREEIKKKVHRVIDDANIRSRSLKVKEKLLNNLAEGGGSSNNFIKFVKWLKD</sequence>
<dbReference type="GO" id="GO:0080044">
    <property type="term" value="F:quercetin 7-O-glucosyltransferase activity"/>
    <property type="evidence" value="ECO:0007669"/>
    <property type="project" value="TreeGrafter"/>
</dbReference>
<dbReference type="GO" id="GO:0080043">
    <property type="term" value="F:quercetin 3-O-glucosyltransferase activity"/>
    <property type="evidence" value="ECO:0007669"/>
    <property type="project" value="TreeGrafter"/>
</dbReference>
<dbReference type="Proteomes" id="UP000447434">
    <property type="component" value="Chromosome 2"/>
</dbReference>
<evidence type="ECO:0000256" key="1">
    <source>
        <dbReference type="ARBA" id="ARBA00009995"/>
    </source>
</evidence>
<keyword evidence="4" id="KW-1185">Reference proteome</keyword>
<proteinExistence type="inferred from homology"/>
<reference evidence="4" key="1">
    <citation type="journal article" date="2020" name="Nat. Commun.">
        <title>Genome sequence of the cluster root forming white lupin.</title>
        <authorList>
            <person name="Hufnagel B."/>
            <person name="Marques A."/>
            <person name="Soriano A."/>
            <person name="Marques L."/>
            <person name="Divol F."/>
            <person name="Doumas P."/>
            <person name="Sallet E."/>
            <person name="Mancinotti D."/>
            <person name="Carrere S."/>
            <person name="Marande W."/>
            <person name="Arribat S."/>
            <person name="Keller J."/>
            <person name="Huneau C."/>
            <person name="Blein T."/>
            <person name="Aime D."/>
            <person name="Laguerre M."/>
            <person name="Taylor J."/>
            <person name="Schubert V."/>
            <person name="Nelson M."/>
            <person name="Geu-Flores F."/>
            <person name="Crespi M."/>
            <person name="Gallardo-Guerrero K."/>
            <person name="Delaux P.-M."/>
            <person name="Salse J."/>
            <person name="Berges H."/>
            <person name="Guyot R."/>
            <person name="Gouzy J."/>
            <person name="Peret B."/>
        </authorList>
    </citation>
    <scope>NUCLEOTIDE SEQUENCE [LARGE SCALE GENOMIC DNA]</scope>
    <source>
        <strain evidence="4">cv. Amiga</strain>
    </source>
</reference>
<dbReference type="FunFam" id="3.40.50.2000:FF:000133">
    <property type="entry name" value="UDP-glycosyltransferase 83A1"/>
    <property type="match status" value="1"/>
</dbReference>
<protein>
    <submittedName>
        <fullName evidence="3">Putative hexosyltransferase</fullName>
    </submittedName>
</protein>
<evidence type="ECO:0000313" key="4">
    <source>
        <dbReference type="Proteomes" id="UP000447434"/>
    </source>
</evidence>
<dbReference type="Pfam" id="PF00201">
    <property type="entry name" value="UDPGT"/>
    <property type="match status" value="1"/>
</dbReference>
<dbReference type="SUPFAM" id="SSF53756">
    <property type="entry name" value="UDP-Glycosyltransferase/glycogen phosphorylase"/>
    <property type="match status" value="1"/>
</dbReference>
<dbReference type="OrthoDB" id="5835829at2759"/>
<dbReference type="Gene3D" id="3.40.50.2000">
    <property type="entry name" value="Glycogen Phosphorylase B"/>
    <property type="match status" value="2"/>
</dbReference>
<gene>
    <name evidence="3" type="ORF">Lalb_Chr02g0158941</name>
</gene>
<dbReference type="PANTHER" id="PTHR11926:SF1530">
    <property type="entry name" value="EF-HAND DOMAIN-CONTAINING PROTEIN"/>
    <property type="match status" value="1"/>
</dbReference>
<organism evidence="3 4">
    <name type="scientific">Lupinus albus</name>
    <name type="common">White lupine</name>
    <name type="synonym">Lupinus termis</name>
    <dbReference type="NCBI Taxonomy" id="3870"/>
    <lineage>
        <taxon>Eukaryota</taxon>
        <taxon>Viridiplantae</taxon>
        <taxon>Streptophyta</taxon>
        <taxon>Embryophyta</taxon>
        <taxon>Tracheophyta</taxon>
        <taxon>Spermatophyta</taxon>
        <taxon>Magnoliopsida</taxon>
        <taxon>eudicotyledons</taxon>
        <taxon>Gunneridae</taxon>
        <taxon>Pentapetalae</taxon>
        <taxon>rosids</taxon>
        <taxon>fabids</taxon>
        <taxon>Fabales</taxon>
        <taxon>Fabaceae</taxon>
        <taxon>Papilionoideae</taxon>
        <taxon>50 kb inversion clade</taxon>
        <taxon>genistoids sensu lato</taxon>
        <taxon>core genistoids</taxon>
        <taxon>Genisteae</taxon>
        <taxon>Lupinus</taxon>
    </lineage>
</organism>
<keyword evidence="2 3" id="KW-0808">Transferase</keyword>
<dbReference type="CDD" id="cd03784">
    <property type="entry name" value="GT1_Gtf-like"/>
    <property type="match status" value="1"/>
</dbReference>
<comment type="similarity">
    <text evidence="1">Belongs to the UDP-glycosyltransferase family.</text>
</comment>
<comment type="caution">
    <text evidence="3">The sequence shown here is derived from an EMBL/GenBank/DDBJ whole genome shotgun (WGS) entry which is preliminary data.</text>
</comment>
<accession>A0A6A5N5K9</accession>